<proteinExistence type="inferred from homology"/>
<accession>A0ABP7MBT3</accession>
<reference evidence="10" key="1">
    <citation type="journal article" date="2019" name="Int. J. Syst. Evol. Microbiol.">
        <title>The Global Catalogue of Microorganisms (GCM) 10K type strain sequencing project: providing services to taxonomists for standard genome sequencing and annotation.</title>
        <authorList>
            <consortium name="The Broad Institute Genomics Platform"/>
            <consortium name="The Broad Institute Genome Sequencing Center for Infectious Disease"/>
            <person name="Wu L."/>
            <person name="Ma J."/>
        </authorList>
    </citation>
    <scope>NUCLEOTIDE SEQUENCE [LARGE SCALE GENOMIC DNA]</scope>
    <source>
        <strain evidence="10">JCM 17551</strain>
    </source>
</reference>
<comment type="subunit">
    <text evidence="7">Homodimer.</text>
</comment>
<evidence type="ECO:0000256" key="1">
    <source>
        <dbReference type="ARBA" id="ARBA00001933"/>
    </source>
</evidence>
<dbReference type="PANTHER" id="PTHR42778:SF1">
    <property type="entry name" value="2-AMINOETHYLPHOSPHONATE--PYRUVATE TRANSAMINASE"/>
    <property type="match status" value="1"/>
</dbReference>
<comment type="cofactor">
    <cofactor evidence="1 7">
        <name>pyridoxal 5'-phosphate</name>
        <dbReference type="ChEBI" id="CHEBI:597326"/>
    </cofactor>
</comment>
<evidence type="ECO:0000256" key="4">
    <source>
        <dbReference type="ARBA" id="ARBA00022898"/>
    </source>
</evidence>
<comment type="catalytic activity">
    <reaction evidence="6 7">
        <text>(2-aminoethyl)phosphonate + pyruvate = phosphonoacetaldehyde + L-alanine</text>
        <dbReference type="Rhea" id="RHEA:17021"/>
        <dbReference type="ChEBI" id="CHEBI:15361"/>
        <dbReference type="ChEBI" id="CHEBI:57418"/>
        <dbReference type="ChEBI" id="CHEBI:57972"/>
        <dbReference type="ChEBI" id="CHEBI:58383"/>
        <dbReference type="EC" id="2.6.1.37"/>
    </reaction>
</comment>
<evidence type="ECO:0000256" key="3">
    <source>
        <dbReference type="ARBA" id="ARBA00022679"/>
    </source>
</evidence>
<evidence type="ECO:0000256" key="2">
    <source>
        <dbReference type="ARBA" id="ARBA00022576"/>
    </source>
</evidence>
<sequence length="390" mass="43227">MNQLSDNPYLLLTPGPLSTSPTVRQAMMKDWCTWDDEYNALVQSIRSRLVDLALPEHPECFDQYTSVLMQGSGSASVESVIGSVIPTDGKLLVLANGHYGQRIGQMAGVLNIDSYVWDFGESGAIDLPELDAFLAVHQEFTHVAVVHCETTTGRLNPLERIAPIVKRHQCEFIVDAMSSFGGVRIDVASLGIDYLISSANKCIQGVPGFGFIIANKTKLAACEGVARSVSLDLFGQWQGMEQGNGKWRFTSPTHTVRAFDQALSELAQEGGVAARHQRYSNNHYVLVEGMRALGFETLLEDEAQSPFITTFFNPSHSDYDFKRFYTRLKEAGFVIYPGKVSDADCFRIGNIGHVFPEDMARLISAIEQNCYWNAPSSEQKQLEHKQLETA</sequence>
<evidence type="ECO:0000313" key="10">
    <source>
        <dbReference type="Proteomes" id="UP001501565"/>
    </source>
</evidence>
<dbReference type="Proteomes" id="UP001501565">
    <property type="component" value="Unassembled WGS sequence"/>
</dbReference>
<dbReference type="InterPro" id="IPR015422">
    <property type="entry name" value="PyrdxlP-dep_Trfase_small"/>
</dbReference>
<dbReference type="RefSeq" id="WP_344796212.1">
    <property type="nucleotide sequence ID" value="NZ_BAABBN010000004.1"/>
</dbReference>
<evidence type="ECO:0000256" key="7">
    <source>
        <dbReference type="HAMAP-Rule" id="MF_01376"/>
    </source>
</evidence>
<dbReference type="NCBIfam" id="TIGR03301">
    <property type="entry name" value="PhnW-AepZ"/>
    <property type="match status" value="1"/>
</dbReference>
<evidence type="ECO:0000256" key="5">
    <source>
        <dbReference type="ARBA" id="ARBA00023317"/>
    </source>
</evidence>
<dbReference type="InterPro" id="IPR000192">
    <property type="entry name" value="Aminotrans_V_dom"/>
</dbReference>
<dbReference type="HAMAP" id="MF_01376">
    <property type="entry name" value="PhnW_aminotrans_5"/>
    <property type="match status" value="1"/>
</dbReference>
<keyword evidence="3 7" id="KW-0808">Transferase</keyword>
<dbReference type="SUPFAM" id="SSF53383">
    <property type="entry name" value="PLP-dependent transferases"/>
    <property type="match status" value="1"/>
</dbReference>
<feature type="domain" description="Aminotransferase class V" evidence="8">
    <location>
        <begin position="68"/>
        <end position="324"/>
    </location>
</feature>
<dbReference type="InterPro" id="IPR015421">
    <property type="entry name" value="PyrdxlP-dep_Trfase_major"/>
</dbReference>
<dbReference type="PANTHER" id="PTHR42778">
    <property type="entry name" value="2-AMINOETHYLPHOSPHONATE--PYRUVATE TRANSAMINASE"/>
    <property type="match status" value="1"/>
</dbReference>
<evidence type="ECO:0000259" key="8">
    <source>
        <dbReference type="Pfam" id="PF00266"/>
    </source>
</evidence>
<dbReference type="EC" id="2.6.1.37" evidence="7"/>
<keyword evidence="4 7" id="KW-0663">Pyridoxal phosphate</keyword>
<dbReference type="PIRSF" id="PIRSF000524">
    <property type="entry name" value="SPT"/>
    <property type="match status" value="1"/>
</dbReference>
<dbReference type="EMBL" id="BAABBN010000004">
    <property type="protein sequence ID" value="GAA3917445.1"/>
    <property type="molecule type" value="Genomic_DNA"/>
</dbReference>
<dbReference type="InterPro" id="IPR015424">
    <property type="entry name" value="PyrdxlP-dep_Trfase"/>
</dbReference>
<dbReference type="Gene3D" id="3.40.640.10">
    <property type="entry name" value="Type I PLP-dependent aspartate aminotransferase-like (Major domain)"/>
    <property type="match status" value="1"/>
</dbReference>
<keyword evidence="5 7" id="KW-0670">Pyruvate</keyword>
<gene>
    <name evidence="7 9" type="primary">phnW</name>
    <name evidence="9" type="ORF">GCM10022277_10570</name>
</gene>
<name>A0ABP7MBT3_9GAMM</name>
<dbReference type="InterPro" id="IPR012703">
    <property type="entry name" value="NH2EtPonate_pyrv_transaminase"/>
</dbReference>
<comment type="function">
    <text evidence="7">Involved in phosphonate degradation.</text>
</comment>
<evidence type="ECO:0000256" key="6">
    <source>
        <dbReference type="ARBA" id="ARBA00049460"/>
    </source>
</evidence>
<keyword evidence="2 7" id="KW-0032">Aminotransferase</keyword>
<protein>
    <recommendedName>
        <fullName evidence="7">2-aminoethylphosphonate--pyruvate transaminase</fullName>
        <ecNumber evidence="7">2.6.1.37</ecNumber>
    </recommendedName>
    <alternativeName>
        <fullName evidence="7">2-aminoethylphosphonate aminotransferase</fullName>
    </alternativeName>
    <alternativeName>
        <fullName evidence="7">AEP transaminase</fullName>
        <shortName evidence="7">AEPT</shortName>
    </alternativeName>
</protein>
<comment type="caution">
    <text evidence="9">The sequence shown here is derived from an EMBL/GenBank/DDBJ whole genome shotgun (WGS) entry which is preliminary data.</text>
</comment>
<dbReference type="Gene3D" id="3.90.1150.10">
    <property type="entry name" value="Aspartate Aminotransferase, domain 1"/>
    <property type="match status" value="1"/>
</dbReference>
<keyword evidence="10" id="KW-1185">Reference proteome</keyword>
<evidence type="ECO:0000313" key="9">
    <source>
        <dbReference type="EMBL" id="GAA3917445.1"/>
    </source>
</evidence>
<feature type="modified residue" description="N6-(pyridoxal phosphate)lysine" evidence="7">
    <location>
        <position position="201"/>
    </location>
</feature>
<dbReference type="NCBIfam" id="TIGR02326">
    <property type="entry name" value="transamin_PhnW"/>
    <property type="match status" value="1"/>
</dbReference>
<comment type="similarity">
    <text evidence="7">Belongs to the class-V pyridoxal-phosphate-dependent aminotransferase family. PhnW subfamily.</text>
</comment>
<dbReference type="NCBIfam" id="NF010006">
    <property type="entry name" value="PRK13479.1"/>
    <property type="match status" value="1"/>
</dbReference>
<organism evidence="9 10">
    <name type="scientific">Litoribacillus peritrichatus</name>
    <dbReference type="NCBI Taxonomy" id="718191"/>
    <lineage>
        <taxon>Bacteria</taxon>
        <taxon>Pseudomonadati</taxon>
        <taxon>Pseudomonadota</taxon>
        <taxon>Gammaproteobacteria</taxon>
        <taxon>Oceanospirillales</taxon>
        <taxon>Oceanospirillaceae</taxon>
        <taxon>Litoribacillus</taxon>
    </lineage>
</organism>
<dbReference type="InterPro" id="IPR024169">
    <property type="entry name" value="SP_NH2Trfase/AEP_transaminase"/>
</dbReference>
<dbReference type="Pfam" id="PF00266">
    <property type="entry name" value="Aminotran_5"/>
    <property type="match status" value="1"/>
</dbReference>